<dbReference type="AlphaFoldDB" id="A0A6F8V7V4"/>
<dbReference type="GO" id="GO:0110142">
    <property type="term" value="C:ubiquinone biosynthesis complex"/>
    <property type="evidence" value="ECO:0007669"/>
    <property type="project" value="UniProtKB-ARBA"/>
</dbReference>
<keyword evidence="5" id="KW-0274">FAD</keyword>
<keyword evidence="6" id="KW-0560">Oxidoreductase</keyword>
<name>A0A6F8V7V4_9PROT</name>
<dbReference type="EMBL" id="AP022853">
    <property type="protein sequence ID" value="BCB25197.1"/>
    <property type="molecule type" value="Genomic_DNA"/>
</dbReference>
<evidence type="ECO:0000256" key="1">
    <source>
        <dbReference type="ARBA" id="ARBA00001974"/>
    </source>
</evidence>
<sequence length="391" mass="42916">MDFDIVIVGAGLVGASLAMALKDSGLKLALIEGRAPAPLPQDDSWDARIYAVNPANARFLDQSGVWGGLDQSRIAPVHEMHVWGDDAAARLDFTAYQAGVAELAFIAESRLMQDGLWRALQGQSNVEIFCPAACAALEVADDAAILALQDGRVLRSKLVVGADGRESWVRAHAGFEAKPREYRQSGVVANFTVEKPHRNCAYQWFREDGILAYLPLPDNKISIVWSAYEPVAQELLALPGDEFCRRVQEAGKNTLGELQLITPPAAFSLRLLNLEHLVKPRVALIGDAAHNVHPLSGQGVNLGFQDAHQLAQVLLQREAQRDCGDHFLLRRYERARKEDILAMQLVTDGLHKLFNNADPLLRTLRNTGLSLTNHLGGLKNRLMRHAIGELG</sequence>
<keyword evidence="9" id="KW-0830">Ubiquinone</keyword>
<dbReference type="GO" id="GO:0071949">
    <property type="term" value="F:FAD binding"/>
    <property type="evidence" value="ECO:0007669"/>
    <property type="project" value="InterPro"/>
</dbReference>
<dbReference type="SUPFAM" id="SSF51905">
    <property type="entry name" value="FAD/NAD(P)-binding domain"/>
    <property type="match status" value="1"/>
</dbReference>
<dbReference type="InterPro" id="IPR002938">
    <property type="entry name" value="FAD-bd"/>
</dbReference>
<dbReference type="Proteomes" id="UP000502260">
    <property type="component" value="Chromosome"/>
</dbReference>
<evidence type="ECO:0000313" key="10">
    <source>
        <dbReference type="Proteomes" id="UP000502260"/>
    </source>
</evidence>
<keyword evidence="7" id="KW-0503">Monooxygenase</keyword>
<dbReference type="InterPro" id="IPR036188">
    <property type="entry name" value="FAD/NAD-bd_sf"/>
</dbReference>
<dbReference type="GO" id="GO:0016705">
    <property type="term" value="F:oxidoreductase activity, acting on paired donors, with incorporation or reduction of molecular oxygen"/>
    <property type="evidence" value="ECO:0007669"/>
    <property type="project" value="InterPro"/>
</dbReference>
<comment type="pathway">
    <text evidence="2">Cofactor biosynthesis; ubiquinone biosynthesis.</text>
</comment>
<dbReference type="UniPathway" id="UPA00232"/>
<comment type="cofactor">
    <cofactor evidence="1">
        <name>FAD</name>
        <dbReference type="ChEBI" id="CHEBI:57692"/>
    </cofactor>
</comment>
<dbReference type="GO" id="GO:0006744">
    <property type="term" value="P:ubiquinone biosynthetic process"/>
    <property type="evidence" value="ECO:0007669"/>
    <property type="project" value="UniProtKB-UniPathway"/>
</dbReference>
<keyword evidence="10" id="KW-1185">Reference proteome</keyword>
<evidence type="ECO:0000256" key="3">
    <source>
        <dbReference type="ARBA" id="ARBA00005349"/>
    </source>
</evidence>
<dbReference type="NCBIfam" id="TIGR01988">
    <property type="entry name" value="Ubi-OHases"/>
    <property type="match status" value="1"/>
</dbReference>
<comment type="similarity">
    <text evidence="3">Belongs to the UbiH/COQ6 family.</text>
</comment>
<dbReference type="InterPro" id="IPR051205">
    <property type="entry name" value="UbiH/COQ6_monooxygenase"/>
</dbReference>
<evidence type="ECO:0000259" key="8">
    <source>
        <dbReference type="Pfam" id="PF01494"/>
    </source>
</evidence>
<accession>A0A6F8V7V4</accession>
<proteinExistence type="inferred from homology"/>
<dbReference type="PANTHER" id="PTHR43876">
    <property type="entry name" value="UBIQUINONE BIOSYNTHESIS MONOOXYGENASE COQ6, MITOCHONDRIAL"/>
    <property type="match status" value="1"/>
</dbReference>
<evidence type="ECO:0000256" key="6">
    <source>
        <dbReference type="ARBA" id="ARBA00023002"/>
    </source>
</evidence>
<dbReference type="Pfam" id="PF01494">
    <property type="entry name" value="FAD_binding_3"/>
    <property type="match status" value="1"/>
</dbReference>
<feature type="domain" description="FAD-binding" evidence="8">
    <location>
        <begin position="3"/>
        <end position="338"/>
    </location>
</feature>
<keyword evidence="4" id="KW-0285">Flavoprotein</keyword>
<evidence type="ECO:0000256" key="5">
    <source>
        <dbReference type="ARBA" id="ARBA00022827"/>
    </source>
</evidence>
<organism evidence="9 10">
    <name type="scientific">Sulfurimicrobium lacus</name>
    <dbReference type="NCBI Taxonomy" id="2715678"/>
    <lineage>
        <taxon>Bacteria</taxon>
        <taxon>Pseudomonadati</taxon>
        <taxon>Pseudomonadota</taxon>
        <taxon>Betaproteobacteria</taxon>
        <taxon>Nitrosomonadales</taxon>
        <taxon>Sulfuricellaceae</taxon>
        <taxon>Sulfurimicrobium</taxon>
    </lineage>
</organism>
<evidence type="ECO:0000256" key="7">
    <source>
        <dbReference type="ARBA" id="ARBA00023033"/>
    </source>
</evidence>
<evidence type="ECO:0000313" key="9">
    <source>
        <dbReference type="EMBL" id="BCB25197.1"/>
    </source>
</evidence>
<dbReference type="InterPro" id="IPR010971">
    <property type="entry name" value="UbiH/COQ6"/>
</dbReference>
<dbReference type="Gene3D" id="3.50.50.60">
    <property type="entry name" value="FAD/NAD(P)-binding domain"/>
    <property type="match status" value="2"/>
</dbReference>
<dbReference type="RefSeq" id="WP_173058737.1">
    <property type="nucleotide sequence ID" value="NZ_AP022853.1"/>
</dbReference>
<dbReference type="PRINTS" id="PR00420">
    <property type="entry name" value="RNGMNOXGNASE"/>
</dbReference>
<evidence type="ECO:0000256" key="2">
    <source>
        <dbReference type="ARBA" id="ARBA00004749"/>
    </source>
</evidence>
<dbReference type="NCBIfam" id="NF005788">
    <property type="entry name" value="PRK07608.1-3"/>
    <property type="match status" value="1"/>
</dbReference>
<dbReference type="FunFam" id="3.50.50.60:FF:000021">
    <property type="entry name" value="Ubiquinone biosynthesis monooxygenase COQ6"/>
    <property type="match status" value="1"/>
</dbReference>
<gene>
    <name evidence="9" type="ORF">SKTS_00830</name>
</gene>
<evidence type="ECO:0000256" key="4">
    <source>
        <dbReference type="ARBA" id="ARBA00022630"/>
    </source>
</evidence>
<reference evidence="10" key="1">
    <citation type="submission" date="2020-03" db="EMBL/GenBank/DDBJ databases">
        <title>Complete genome sequence of sulfur-oxidizing bacterium skT11.</title>
        <authorList>
            <person name="Kanda M."/>
            <person name="Kojima H."/>
            <person name="Fukui M."/>
        </authorList>
    </citation>
    <scope>NUCLEOTIDE SEQUENCE [LARGE SCALE GENOMIC DNA]</scope>
    <source>
        <strain evidence="10">skT11</strain>
    </source>
</reference>
<dbReference type="KEGG" id="slac:SKTS_00830"/>
<dbReference type="GO" id="GO:0004497">
    <property type="term" value="F:monooxygenase activity"/>
    <property type="evidence" value="ECO:0007669"/>
    <property type="project" value="UniProtKB-KW"/>
</dbReference>
<protein>
    <submittedName>
        <fullName evidence="9">Ubiquinone biosynthesis hydroxylase UbiH</fullName>
    </submittedName>
</protein>
<dbReference type="PANTHER" id="PTHR43876:SF7">
    <property type="entry name" value="UBIQUINONE BIOSYNTHESIS MONOOXYGENASE COQ6, MITOCHONDRIAL"/>
    <property type="match status" value="1"/>
</dbReference>